<evidence type="ECO:0000313" key="2">
    <source>
        <dbReference type="Proteomes" id="UP000197138"/>
    </source>
</evidence>
<name>A0A218XLP0_PUNGR</name>
<proteinExistence type="predicted"/>
<gene>
    <name evidence="1" type="ORF">CDL15_Pgr029123</name>
</gene>
<organism evidence="1 2">
    <name type="scientific">Punica granatum</name>
    <name type="common">Pomegranate</name>
    <dbReference type="NCBI Taxonomy" id="22663"/>
    <lineage>
        <taxon>Eukaryota</taxon>
        <taxon>Viridiplantae</taxon>
        <taxon>Streptophyta</taxon>
        <taxon>Embryophyta</taxon>
        <taxon>Tracheophyta</taxon>
        <taxon>Spermatophyta</taxon>
        <taxon>Magnoliopsida</taxon>
        <taxon>eudicotyledons</taxon>
        <taxon>Gunneridae</taxon>
        <taxon>Pentapetalae</taxon>
        <taxon>rosids</taxon>
        <taxon>malvids</taxon>
        <taxon>Myrtales</taxon>
        <taxon>Lythraceae</taxon>
        <taxon>Punica</taxon>
    </lineage>
</organism>
<evidence type="ECO:0000313" key="1">
    <source>
        <dbReference type="EMBL" id="OWM85700.1"/>
    </source>
</evidence>
<accession>A0A218XLP0</accession>
<dbReference type="AlphaFoldDB" id="A0A218XLP0"/>
<comment type="caution">
    <text evidence="1">The sequence shown here is derived from an EMBL/GenBank/DDBJ whole genome shotgun (WGS) entry which is preliminary data.</text>
</comment>
<sequence>MEAVSGRGSKGNARRGETCGSREFATFSEISAGVCRPLDMLNFYFDISVGVLDITALDITVWQI</sequence>
<reference evidence="2" key="1">
    <citation type="journal article" date="2017" name="Plant J.">
        <title>The pomegranate (Punica granatum L.) genome and the genomics of punicalagin biosynthesis.</title>
        <authorList>
            <person name="Qin G."/>
            <person name="Xu C."/>
            <person name="Ming R."/>
            <person name="Tang H."/>
            <person name="Guyot R."/>
            <person name="Kramer E.M."/>
            <person name="Hu Y."/>
            <person name="Yi X."/>
            <person name="Qi Y."/>
            <person name="Xu X."/>
            <person name="Gao Z."/>
            <person name="Pan H."/>
            <person name="Jian J."/>
            <person name="Tian Y."/>
            <person name="Yue Z."/>
            <person name="Xu Y."/>
        </authorList>
    </citation>
    <scope>NUCLEOTIDE SEQUENCE [LARGE SCALE GENOMIC DNA]</scope>
    <source>
        <strain evidence="2">cv. Dabenzi</strain>
    </source>
</reference>
<protein>
    <submittedName>
        <fullName evidence="1">Uncharacterized protein</fullName>
    </submittedName>
</protein>
<dbReference type="Proteomes" id="UP000197138">
    <property type="component" value="Unassembled WGS sequence"/>
</dbReference>
<dbReference type="EMBL" id="MTKT01001158">
    <property type="protein sequence ID" value="OWM85700.1"/>
    <property type="molecule type" value="Genomic_DNA"/>
</dbReference>